<keyword evidence="10" id="KW-1185">Reference proteome</keyword>
<dbReference type="GO" id="GO:1902983">
    <property type="term" value="P:DNA strand elongation involved in mitotic DNA replication"/>
    <property type="evidence" value="ECO:0007669"/>
    <property type="project" value="UniProtKB-ARBA"/>
</dbReference>
<dbReference type="GO" id="GO:0031391">
    <property type="term" value="C:Elg1 RFC-like complex"/>
    <property type="evidence" value="ECO:0007669"/>
    <property type="project" value="TreeGrafter"/>
</dbReference>
<protein>
    <submittedName>
        <fullName evidence="9">p-loop containing nucleoside triphosphate hydrolase protein</fullName>
    </submittedName>
</protein>
<dbReference type="Gene3D" id="1.20.272.10">
    <property type="match status" value="1"/>
</dbReference>
<dbReference type="SMART" id="SM00382">
    <property type="entry name" value="AAA"/>
    <property type="match status" value="1"/>
</dbReference>
<dbReference type="CDD" id="cd18140">
    <property type="entry name" value="HLD_clamp_RFC"/>
    <property type="match status" value="1"/>
</dbReference>
<dbReference type="InterPro" id="IPR027417">
    <property type="entry name" value="P-loop_NTPase"/>
</dbReference>
<dbReference type="SUPFAM" id="SSF48019">
    <property type="entry name" value="post-AAA+ oligomerization domain-like"/>
    <property type="match status" value="1"/>
</dbReference>
<evidence type="ECO:0000313" key="9">
    <source>
        <dbReference type="EMBL" id="ORY85691.1"/>
    </source>
</evidence>
<dbReference type="STRING" id="56484.A0A1Y2FNX8"/>
<dbReference type="InterPro" id="IPR003959">
    <property type="entry name" value="ATPase_AAA_core"/>
</dbReference>
<dbReference type="InterPro" id="IPR008921">
    <property type="entry name" value="DNA_pol3_clamp-load_cplx_C"/>
</dbReference>
<proteinExistence type="inferred from homology"/>
<dbReference type="FunFam" id="3.40.50.300:FF:000129">
    <property type="entry name" value="Replication factor C subunit 5"/>
    <property type="match status" value="1"/>
</dbReference>
<name>A0A1Y2FNX8_PROLT</name>
<feature type="domain" description="AAA+ ATPase" evidence="8">
    <location>
        <begin position="67"/>
        <end position="193"/>
    </location>
</feature>
<dbReference type="GO" id="GO:0003689">
    <property type="term" value="F:DNA clamp loader activity"/>
    <property type="evidence" value="ECO:0007669"/>
    <property type="project" value="TreeGrafter"/>
</dbReference>
<dbReference type="NCBIfam" id="NF001679">
    <property type="entry name" value="PRK00440.1"/>
    <property type="match status" value="1"/>
</dbReference>
<accession>A0A1Y2FNX8</accession>
<keyword evidence="9" id="KW-0378">Hydrolase</keyword>
<keyword evidence="6" id="KW-0539">Nucleus</keyword>
<dbReference type="PANTHER" id="PTHR11669">
    <property type="entry name" value="REPLICATION FACTOR C / DNA POLYMERASE III GAMMA-TAU SUBUNIT"/>
    <property type="match status" value="1"/>
</dbReference>
<sequence length="354" mass="39761">MDVDMEEDAPRSVPNKGKGKARDTGTKDAIDDNNLPWVEKYRPKDMTDVVAHTDIIATLGKFIESNRLPHLLFYGPPGTGKTSLILAMARRLFGDRYKQQIMELNASDDRGIDVVREQIKTFASTRQIFSSSFKLIILDEADAMTIAAQNALRRVIEQYTKHVRFCIICNYVNKITPALQSRCTRFRFQPLPEIHVEKKIDQIIAAEHVKITPEAKTALLSLSGGDMRRAVNVLQACSTAFEQEEIDEAGIYNCVGNPHPRDLRRIVESMMNDDLTTSLSLIARMKAEKGLALQDILGGVFRELEEIDLKGKVRMLVYDALATIEYRLSMGGTEKIQLSAMVATMKQGVDLQAR</sequence>
<dbReference type="GO" id="GO:0016887">
    <property type="term" value="F:ATP hydrolysis activity"/>
    <property type="evidence" value="ECO:0007669"/>
    <property type="project" value="InterPro"/>
</dbReference>
<dbReference type="AlphaFoldDB" id="A0A1Y2FNX8"/>
<dbReference type="InterPro" id="IPR047854">
    <property type="entry name" value="RFC_lid"/>
</dbReference>
<dbReference type="Pfam" id="PF00004">
    <property type="entry name" value="AAA"/>
    <property type="match status" value="1"/>
</dbReference>
<keyword evidence="3" id="KW-0235">DNA replication</keyword>
<dbReference type="FunFam" id="1.20.272.10:FF:000004">
    <property type="entry name" value="Replication factor C subunit 5"/>
    <property type="match status" value="1"/>
</dbReference>
<dbReference type="PANTHER" id="PTHR11669:SF9">
    <property type="entry name" value="REPLICATION FACTOR C SUBUNIT 5"/>
    <property type="match status" value="1"/>
</dbReference>
<comment type="caution">
    <text evidence="9">The sequence shown here is derived from an EMBL/GenBank/DDBJ whole genome shotgun (WGS) entry which is preliminary data.</text>
</comment>
<feature type="compositionally biased region" description="Basic and acidic residues" evidence="7">
    <location>
        <begin position="20"/>
        <end position="30"/>
    </location>
</feature>
<dbReference type="InterPro" id="IPR050238">
    <property type="entry name" value="DNA_Rep/Repair_Clamp_Loader"/>
</dbReference>
<dbReference type="GO" id="GO:0005663">
    <property type="term" value="C:DNA replication factor C complex"/>
    <property type="evidence" value="ECO:0007669"/>
    <property type="project" value="TreeGrafter"/>
</dbReference>
<comment type="similarity">
    <text evidence="2">Belongs to the activator 1 small subunits family.</text>
</comment>
<dbReference type="SUPFAM" id="SSF52540">
    <property type="entry name" value="P-loop containing nucleoside triphosphate hydrolases"/>
    <property type="match status" value="1"/>
</dbReference>
<dbReference type="GO" id="GO:0005524">
    <property type="term" value="F:ATP binding"/>
    <property type="evidence" value="ECO:0007669"/>
    <property type="project" value="UniProtKB-KW"/>
</dbReference>
<reference evidence="9 10" key="1">
    <citation type="submission" date="2016-07" db="EMBL/GenBank/DDBJ databases">
        <title>Pervasive Adenine N6-methylation of Active Genes in Fungi.</title>
        <authorList>
            <consortium name="DOE Joint Genome Institute"/>
            <person name="Mondo S.J."/>
            <person name="Dannebaum R.O."/>
            <person name="Kuo R.C."/>
            <person name="Labutti K."/>
            <person name="Haridas S."/>
            <person name="Kuo A."/>
            <person name="Salamov A."/>
            <person name="Ahrendt S.R."/>
            <person name="Lipzen A."/>
            <person name="Sullivan W."/>
            <person name="Andreopoulos W.B."/>
            <person name="Clum A."/>
            <person name="Lindquist E."/>
            <person name="Daum C."/>
            <person name="Ramamoorthy G.K."/>
            <person name="Gryganskyi A."/>
            <person name="Culley D."/>
            <person name="Magnuson J.K."/>
            <person name="James T.Y."/>
            <person name="O'Malley M.A."/>
            <person name="Stajich J.E."/>
            <person name="Spatafora J.W."/>
            <person name="Visel A."/>
            <person name="Grigoriev I.V."/>
        </authorList>
    </citation>
    <scope>NUCLEOTIDE SEQUENCE [LARGE SCALE GENOMIC DNA]</scope>
    <source>
        <strain evidence="9 10">12-1054</strain>
    </source>
</reference>
<evidence type="ECO:0000256" key="3">
    <source>
        <dbReference type="ARBA" id="ARBA00022705"/>
    </source>
</evidence>
<dbReference type="GO" id="GO:0031390">
    <property type="term" value="C:Ctf18 RFC-like complex"/>
    <property type="evidence" value="ECO:0007669"/>
    <property type="project" value="TreeGrafter"/>
</dbReference>
<evidence type="ECO:0000256" key="6">
    <source>
        <dbReference type="ARBA" id="ARBA00023242"/>
    </source>
</evidence>
<dbReference type="InterPro" id="IPR003593">
    <property type="entry name" value="AAA+_ATPase"/>
</dbReference>
<dbReference type="GO" id="GO:0003677">
    <property type="term" value="F:DNA binding"/>
    <property type="evidence" value="ECO:0007669"/>
    <property type="project" value="InterPro"/>
</dbReference>
<evidence type="ECO:0000259" key="8">
    <source>
        <dbReference type="SMART" id="SM00382"/>
    </source>
</evidence>
<evidence type="ECO:0000256" key="4">
    <source>
        <dbReference type="ARBA" id="ARBA00022741"/>
    </source>
</evidence>
<comment type="subcellular location">
    <subcellularLocation>
        <location evidence="1">Nucleus</location>
    </subcellularLocation>
</comment>
<dbReference type="OMA" id="AEDNLPW"/>
<dbReference type="RefSeq" id="XP_040727173.1">
    <property type="nucleotide sequence ID" value="XM_040868811.1"/>
</dbReference>
<dbReference type="Gene3D" id="3.40.50.300">
    <property type="entry name" value="P-loop containing nucleotide triphosphate hydrolases"/>
    <property type="match status" value="1"/>
</dbReference>
<dbReference type="GO" id="GO:0070914">
    <property type="term" value="P:UV-damage excision repair"/>
    <property type="evidence" value="ECO:0007669"/>
    <property type="project" value="UniProtKB-ARBA"/>
</dbReference>
<keyword evidence="4" id="KW-0547">Nucleotide-binding</keyword>
<evidence type="ECO:0000256" key="2">
    <source>
        <dbReference type="ARBA" id="ARBA00005378"/>
    </source>
</evidence>
<gene>
    <name evidence="9" type="ORF">BCR37DRAFT_377397</name>
</gene>
<dbReference type="CDD" id="cd00009">
    <property type="entry name" value="AAA"/>
    <property type="match status" value="1"/>
</dbReference>
<dbReference type="GeneID" id="63785410"/>
<dbReference type="Proteomes" id="UP000193685">
    <property type="component" value="Unassembled WGS sequence"/>
</dbReference>
<feature type="region of interest" description="Disordered" evidence="7">
    <location>
        <begin position="1"/>
        <end position="32"/>
    </location>
</feature>
<dbReference type="EMBL" id="MCFI01000004">
    <property type="protein sequence ID" value="ORY85691.1"/>
    <property type="molecule type" value="Genomic_DNA"/>
</dbReference>
<keyword evidence="5" id="KW-0067">ATP-binding</keyword>
<organism evidence="9 10">
    <name type="scientific">Protomyces lactucae-debilis</name>
    <dbReference type="NCBI Taxonomy" id="2754530"/>
    <lineage>
        <taxon>Eukaryota</taxon>
        <taxon>Fungi</taxon>
        <taxon>Dikarya</taxon>
        <taxon>Ascomycota</taxon>
        <taxon>Taphrinomycotina</taxon>
        <taxon>Taphrinomycetes</taxon>
        <taxon>Taphrinales</taxon>
        <taxon>Protomycetaceae</taxon>
        <taxon>Protomyces</taxon>
    </lineage>
</organism>
<evidence type="ECO:0000256" key="1">
    <source>
        <dbReference type="ARBA" id="ARBA00004123"/>
    </source>
</evidence>
<dbReference type="InterPro" id="IPR013748">
    <property type="entry name" value="Rep_factorC_C"/>
</dbReference>
<evidence type="ECO:0000313" key="10">
    <source>
        <dbReference type="Proteomes" id="UP000193685"/>
    </source>
</evidence>
<evidence type="ECO:0000256" key="5">
    <source>
        <dbReference type="ARBA" id="ARBA00022840"/>
    </source>
</evidence>
<evidence type="ECO:0000256" key="7">
    <source>
        <dbReference type="SAM" id="MobiDB-lite"/>
    </source>
</evidence>
<dbReference type="GO" id="GO:0031389">
    <property type="term" value="C:Rad17 RFC-like complex"/>
    <property type="evidence" value="ECO:0007669"/>
    <property type="project" value="TreeGrafter"/>
</dbReference>
<dbReference type="OrthoDB" id="4199794at2759"/>
<dbReference type="Gene3D" id="1.10.8.60">
    <property type="match status" value="1"/>
</dbReference>
<dbReference type="Pfam" id="PF08542">
    <property type="entry name" value="Rep_fac_C"/>
    <property type="match status" value="1"/>
</dbReference>